<dbReference type="KEGG" id="cok:COCCU_06150"/>
<name>A0A6B8W0X3_9CORY</name>
<reference evidence="3 4" key="1">
    <citation type="submission" date="2019-11" db="EMBL/GenBank/DDBJ databases">
        <title>Complete genome sequence of Corynebacterium kalinowskii 1959, a novel Corynebacterium species isolated from soil of a small paddock in Vilsendorf, Germany.</title>
        <authorList>
            <person name="Schaffert L."/>
            <person name="Ruwe M."/>
            <person name="Milse J."/>
            <person name="Hanuschka K."/>
            <person name="Ortseifen V."/>
            <person name="Droste J."/>
            <person name="Brandt D."/>
            <person name="Schlueter L."/>
            <person name="Kutter Y."/>
            <person name="Vinke S."/>
            <person name="Viehoefer P."/>
            <person name="Jacob L."/>
            <person name="Luebke N.-C."/>
            <person name="Schulte-Berndt E."/>
            <person name="Hain C."/>
            <person name="Linder M."/>
            <person name="Schmidt P."/>
            <person name="Wollenschlaeger L."/>
            <person name="Luttermann T."/>
            <person name="Thieme E."/>
            <person name="Hassa J."/>
            <person name="Haak M."/>
            <person name="Wittchen M."/>
            <person name="Mentz A."/>
            <person name="Persicke M."/>
            <person name="Busche T."/>
            <person name="Ruckert C."/>
        </authorList>
    </citation>
    <scope>NUCLEOTIDE SEQUENCE [LARGE SCALE GENOMIC DNA]</scope>
    <source>
        <strain evidence="3 4">2039</strain>
    </source>
</reference>
<dbReference type="Proteomes" id="UP000424462">
    <property type="component" value="Chromosome"/>
</dbReference>
<feature type="signal peptide" evidence="2">
    <location>
        <begin position="1"/>
        <end position="26"/>
    </location>
</feature>
<evidence type="ECO:0000313" key="3">
    <source>
        <dbReference type="EMBL" id="QGU07174.1"/>
    </source>
</evidence>
<sequence length="581" mass="62542" precursor="true">MQLSPKRFRRLIAMTSAVVMSTSVLAACSSGEGDSTQTSQAAEQDGVSQDPSAAPTGPYAEARAANVNRNVDPKFGETPRVLGEAGGSGLESSRLFFDQSDTLVLSGPGAAAQLRAASIAVVSHAPVLRFLPEDRDAILAEIDRLGVSQVLTVGLVDFPAAEGFEVMADDGSLEGLGELTAKQFNEKSVGSYQEMVAATAALDPDENILLTAEWEEFPDTRGAEGEKLPALPGQSRRDGDAAPVIIASPASSTIDVANARAYGGEVRVMDYHDPRLNTETMEMVAGLAEHPLVALGSQFGTAEELAEKIRLGETVTAELPGGGGLVFPGRRMIALYGHPSGPALGLMGEQPPAEAVARVQEYVDQYQEFSEEPVIPAFEIIATVASEFPGEDGDFSNEFPVDDLRPYVDAIIDAGGYAVLDLQPGRASFLDQAKRYEELLKLPNVGLALDPEWKIGPDEQPMQRVGSADAAEINEVSEWLAGLVADNGLPQKAFVLHQFQLQMLRDREQIDTSHPELAFVLHADGHGSPGEKFDTWGALRQGLDDNSYFMAWKNFIDEDFPTFTPEQTFEVNPRPWFVSYQ</sequence>
<accession>A0A6B8W0X3</accession>
<evidence type="ECO:0008006" key="5">
    <source>
        <dbReference type="Google" id="ProtNLM"/>
    </source>
</evidence>
<dbReference type="PROSITE" id="PS51257">
    <property type="entry name" value="PROKAR_LIPOPROTEIN"/>
    <property type="match status" value="1"/>
</dbReference>
<proteinExistence type="predicted"/>
<feature type="region of interest" description="Disordered" evidence="1">
    <location>
        <begin position="220"/>
        <end position="239"/>
    </location>
</feature>
<keyword evidence="2" id="KW-0732">Signal</keyword>
<feature type="compositionally biased region" description="Polar residues" evidence="1">
    <location>
        <begin position="32"/>
        <end position="51"/>
    </location>
</feature>
<feature type="chain" id="PRO_5025358043" description="Lipoprotein" evidence="2">
    <location>
        <begin position="27"/>
        <end position="581"/>
    </location>
</feature>
<organism evidence="3 4">
    <name type="scientific">Corynebacterium occultum</name>
    <dbReference type="NCBI Taxonomy" id="2675219"/>
    <lineage>
        <taxon>Bacteria</taxon>
        <taxon>Bacillati</taxon>
        <taxon>Actinomycetota</taxon>
        <taxon>Actinomycetes</taxon>
        <taxon>Mycobacteriales</taxon>
        <taxon>Corynebacteriaceae</taxon>
        <taxon>Corynebacterium</taxon>
    </lineage>
</organism>
<feature type="region of interest" description="Disordered" evidence="1">
    <location>
        <begin position="29"/>
        <end position="86"/>
    </location>
</feature>
<dbReference type="AlphaFoldDB" id="A0A6B8W0X3"/>
<dbReference type="EMBL" id="CP046455">
    <property type="protein sequence ID" value="QGU07174.1"/>
    <property type="molecule type" value="Genomic_DNA"/>
</dbReference>
<evidence type="ECO:0000256" key="1">
    <source>
        <dbReference type="SAM" id="MobiDB-lite"/>
    </source>
</evidence>
<protein>
    <recommendedName>
        <fullName evidence="5">Lipoprotein</fullName>
    </recommendedName>
</protein>
<evidence type="ECO:0000313" key="4">
    <source>
        <dbReference type="Proteomes" id="UP000424462"/>
    </source>
</evidence>
<evidence type="ECO:0000256" key="2">
    <source>
        <dbReference type="SAM" id="SignalP"/>
    </source>
</evidence>
<keyword evidence="4" id="KW-1185">Reference proteome</keyword>
<gene>
    <name evidence="3" type="ORF">COCCU_06150</name>
</gene>